<evidence type="ECO:0000313" key="4">
    <source>
        <dbReference type="Proteomes" id="UP000285951"/>
    </source>
</evidence>
<dbReference type="Proteomes" id="UP000462449">
    <property type="component" value="Unassembled WGS sequence"/>
</dbReference>
<reference evidence="3 4" key="1">
    <citation type="submission" date="2019-11" db="EMBL/GenBank/DDBJ databases">
        <title>Draft genome sequence of Labilibaculum sp. strain SYP isolated from Black Sea.</title>
        <authorList>
            <person name="Yadav S."/>
            <person name="Villanueva L."/>
        </authorList>
    </citation>
    <scope>NUCLEOTIDE SEQUENCE [LARGE SCALE GENOMIC DNA]</scope>
    <source>
        <strain evidence="3 4">44</strain>
    </source>
</reference>
<dbReference type="OrthoDB" id="1065092at2"/>
<gene>
    <name evidence="3" type="ORF">DWB62_009330</name>
    <name evidence="2" type="ORF">GNY23_09330</name>
</gene>
<keyword evidence="4" id="KW-1185">Reference proteome</keyword>
<feature type="chain" id="PRO_5029601659" description="Transporter" evidence="1">
    <location>
        <begin position="23"/>
        <end position="266"/>
    </location>
</feature>
<dbReference type="RefSeq" id="WP_156195736.1">
    <property type="nucleotide sequence ID" value="NZ_QTZN02000018.1"/>
</dbReference>
<evidence type="ECO:0000313" key="3">
    <source>
        <dbReference type="EMBL" id="MVB07219.1"/>
    </source>
</evidence>
<name>A0A7M4D5T5_9BACT</name>
<dbReference type="Proteomes" id="UP000285951">
    <property type="component" value="Unassembled WGS sequence"/>
</dbReference>
<dbReference type="AlphaFoldDB" id="A0A7M4D5T5"/>
<protein>
    <recommendedName>
        <fullName evidence="6">Transporter</fullName>
    </recommendedName>
</protein>
<dbReference type="InterPro" id="IPR010239">
    <property type="entry name" value="CHP02001"/>
</dbReference>
<accession>A0A7M4D5T5</accession>
<dbReference type="EMBL" id="QTZN02000018">
    <property type="protein sequence ID" value="MVB07219.1"/>
    <property type="molecule type" value="Genomic_DNA"/>
</dbReference>
<evidence type="ECO:0008006" key="6">
    <source>
        <dbReference type="Google" id="ProtNLM"/>
    </source>
</evidence>
<evidence type="ECO:0000256" key="1">
    <source>
        <dbReference type="SAM" id="SignalP"/>
    </source>
</evidence>
<dbReference type="Pfam" id="PF09694">
    <property type="entry name" value="Gcw_chp"/>
    <property type="match status" value="1"/>
</dbReference>
<evidence type="ECO:0000313" key="2">
    <source>
        <dbReference type="EMBL" id="MUP38014.1"/>
    </source>
</evidence>
<keyword evidence="1" id="KW-0732">Signal</keyword>
<dbReference type="EMBL" id="WOTW01000018">
    <property type="protein sequence ID" value="MUP38014.1"/>
    <property type="molecule type" value="Genomic_DNA"/>
</dbReference>
<proteinExistence type="predicted"/>
<reference evidence="2 5" key="2">
    <citation type="submission" date="2019-12" db="EMBL/GenBank/DDBJ databases">
        <title>Draft genome sequence of Labilibaculum sp. strain 44 isolated from deep waters of Black Sea.</title>
        <authorList>
            <person name="Yadav S."/>
            <person name="Villanueva L."/>
        </authorList>
    </citation>
    <scope>NUCLEOTIDE SEQUENCE [LARGE SCALE GENOMIC DNA]</scope>
    <source>
        <strain evidence="2 5">44</strain>
    </source>
</reference>
<organism evidence="2 5">
    <name type="scientific">Labilibaculum euxinus</name>
    <dbReference type="NCBI Taxonomy" id="2686357"/>
    <lineage>
        <taxon>Bacteria</taxon>
        <taxon>Pseudomonadati</taxon>
        <taxon>Bacteroidota</taxon>
        <taxon>Bacteroidia</taxon>
        <taxon>Marinilabiliales</taxon>
        <taxon>Marinifilaceae</taxon>
        <taxon>Labilibaculum</taxon>
    </lineage>
</organism>
<sequence>MKRSGVYLLIAFMLSICSSSFGQKEKAVLDFGADVMSRYVWRGTQFGGTSPSLQPSVTLNYKGWELGAWGAYSLGGNNAGQEFDLYLGYTFAKDLFSLTLTDYYFPTEGEDYNYFEFNNDLTGHVLEGSFRFNGNDNIPFALMVAVNFWGADAVKLGNHPNAADFNQKTGLQYSTYTELSYSHKMANDVTLDAFLGVNLTKPAEAKTSTGFNGESGYYGSKAGVVNLGVILSKEVALNEKFSLPVSASVITNPIDEKIYFVFGFSF</sequence>
<feature type="signal peptide" evidence="1">
    <location>
        <begin position="1"/>
        <end position="22"/>
    </location>
</feature>
<evidence type="ECO:0000313" key="5">
    <source>
        <dbReference type="Proteomes" id="UP000462449"/>
    </source>
</evidence>
<comment type="caution">
    <text evidence="2">The sequence shown here is derived from an EMBL/GenBank/DDBJ whole genome shotgun (WGS) entry which is preliminary data.</text>
</comment>